<dbReference type="SUPFAM" id="SSF158682">
    <property type="entry name" value="TerB-like"/>
    <property type="match status" value="1"/>
</dbReference>
<dbReference type="CDD" id="cd07178">
    <property type="entry name" value="terB_like_YebE"/>
    <property type="match status" value="1"/>
</dbReference>
<dbReference type="Gene3D" id="1.10.3680.10">
    <property type="entry name" value="TerB-like"/>
    <property type="match status" value="1"/>
</dbReference>
<protein>
    <recommendedName>
        <fullName evidence="3">Tellurite resistance TerB family protein</fullName>
    </recommendedName>
</protein>
<evidence type="ECO:0008006" key="3">
    <source>
        <dbReference type="Google" id="ProtNLM"/>
    </source>
</evidence>
<proteinExistence type="predicted"/>
<gene>
    <name evidence="1" type="ORF">CKO25_14380</name>
</gene>
<organism evidence="1 2">
    <name type="scientific">Thiocapsa imhoffii</name>
    <dbReference type="NCBI Taxonomy" id="382777"/>
    <lineage>
        <taxon>Bacteria</taxon>
        <taxon>Pseudomonadati</taxon>
        <taxon>Pseudomonadota</taxon>
        <taxon>Gammaproteobacteria</taxon>
        <taxon>Chromatiales</taxon>
        <taxon>Chromatiaceae</taxon>
        <taxon>Thiocapsa</taxon>
    </lineage>
</organism>
<accession>A0A9X0WK40</accession>
<evidence type="ECO:0000313" key="2">
    <source>
        <dbReference type="Proteomes" id="UP001138802"/>
    </source>
</evidence>
<comment type="caution">
    <text evidence="1">The sequence shown here is derived from an EMBL/GenBank/DDBJ whole genome shotgun (WGS) entry which is preliminary data.</text>
</comment>
<dbReference type="AlphaFoldDB" id="A0A9X0WK40"/>
<dbReference type="Pfam" id="PF04391">
    <property type="entry name" value="DUF533"/>
    <property type="match status" value="1"/>
</dbReference>
<dbReference type="Proteomes" id="UP001138802">
    <property type="component" value="Unassembled WGS sequence"/>
</dbReference>
<reference evidence="1 2" key="1">
    <citation type="journal article" date="2020" name="Microorganisms">
        <title>Osmotic Adaptation and Compatible Solute Biosynthesis of Phototrophic Bacteria as Revealed from Genome Analyses.</title>
        <authorList>
            <person name="Imhoff J.F."/>
            <person name="Rahn T."/>
            <person name="Kunzel S."/>
            <person name="Keller A."/>
            <person name="Neulinger S.C."/>
        </authorList>
    </citation>
    <scope>NUCLEOTIDE SEQUENCE [LARGE SCALE GENOMIC DNA]</scope>
    <source>
        <strain evidence="1 2">DSM 21303</strain>
    </source>
</reference>
<dbReference type="RefSeq" id="WP_200388626.1">
    <property type="nucleotide sequence ID" value="NZ_NRSD01000016.1"/>
</dbReference>
<evidence type="ECO:0000313" key="1">
    <source>
        <dbReference type="EMBL" id="MBK1645819.1"/>
    </source>
</evidence>
<name>A0A9X0WK40_9GAMM</name>
<sequence>MNAKNAYDILGSLMQQGGVRPSSGRLQDVLNKVSGPGGLGSLLGGNASAPASGGTGVGGGAGGLMDILGKLAGPMLSGGAAPTGQAGNSLPMDLIKTLGGAILSGATAKGTTGASGAPAVGAGALAMLGAIAVQALGAARGMTPHAQIADLQPAGAPNLGSKPNLDIDDASALIAGLRPPATPAEEQQVTDMASLTIRAMINAAKADGQIDEFESQRLLGKMQEDGVTDEERDFVVAELRKPMETDAIVREVPNQQAAVQIYIASLMAIQVDTDAERQYLSELASKLGITPQTVAYLHQATGLV</sequence>
<dbReference type="InterPro" id="IPR029024">
    <property type="entry name" value="TerB-like"/>
</dbReference>
<keyword evidence="2" id="KW-1185">Reference proteome</keyword>
<dbReference type="InterPro" id="IPR007486">
    <property type="entry name" value="YebE"/>
</dbReference>
<dbReference type="EMBL" id="NRSD01000016">
    <property type="protein sequence ID" value="MBK1645819.1"/>
    <property type="molecule type" value="Genomic_DNA"/>
</dbReference>